<comment type="caution">
    <text evidence="11">The sequence shown here is derived from an EMBL/GenBank/DDBJ whole genome shotgun (WGS) entry which is preliminary data.</text>
</comment>
<evidence type="ECO:0000256" key="2">
    <source>
        <dbReference type="ARBA" id="ARBA00022475"/>
    </source>
</evidence>
<feature type="transmembrane region" description="Helical" evidence="8">
    <location>
        <begin position="157"/>
        <end position="179"/>
    </location>
</feature>
<evidence type="ECO:0000256" key="6">
    <source>
        <dbReference type="ARBA" id="ARBA00022989"/>
    </source>
</evidence>
<dbReference type="RefSeq" id="WP_007175353.1">
    <property type="nucleotide sequence ID" value="NZ_GG704784.1"/>
</dbReference>
<evidence type="ECO:0000256" key="7">
    <source>
        <dbReference type="ARBA" id="ARBA00023136"/>
    </source>
</evidence>
<feature type="transmembrane region" description="Helical" evidence="8">
    <location>
        <begin position="130"/>
        <end position="150"/>
    </location>
</feature>
<keyword evidence="4" id="KW-0808">Transferase</keyword>
<dbReference type="EMBL" id="ACKS01000010">
    <property type="protein sequence ID" value="EFA45411.1"/>
    <property type="molecule type" value="Genomic_DNA"/>
</dbReference>
<feature type="domain" description="Phosphoethanolamine transferase N-terminal" evidence="10">
    <location>
        <begin position="59"/>
        <end position="178"/>
    </location>
</feature>
<evidence type="ECO:0000256" key="8">
    <source>
        <dbReference type="SAM" id="Phobius"/>
    </source>
</evidence>
<feature type="transmembrane region" description="Helical" evidence="8">
    <location>
        <begin position="20"/>
        <end position="39"/>
    </location>
</feature>
<dbReference type="InterPro" id="IPR040423">
    <property type="entry name" value="PEA_transferase"/>
</dbReference>
<keyword evidence="2" id="KW-1003">Cell membrane</keyword>
<dbReference type="InterPro" id="IPR012549">
    <property type="entry name" value="EptA-like_N"/>
</dbReference>
<protein>
    <submittedName>
        <fullName evidence="11">Arylsulfatase</fullName>
        <ecNumber evidence="11">3.1.6.-</ecNumber>
    </submittedName>
</protein>
<dbReference type="GO" id="GO:0005886">
    <property type="term" value="C:plasma membrane"/>
    <property type="evidence" value="ECO:0007669"/>
    <property type="project" value="UniProtKB-SubCell"/>
</dbReference>
<dbReference type="PANTHER" id="PTHR30443:SF2">
    <property type="entry name" value="PHOSPHOETHANOLAMINE TRANSFERASE EPTC"/>
    <property type="match status" value="1"/>
</dbReference>
<feature type="transmembrane region" description="Helical" evidence="8">
    <location>
        <begin position="77"/>
        <end position="99"/>
    </location>
</feature>
<comment type="subcellular location">
    <subcellularLocation>
        <location evidence="1">Cell inner membrane</location>
        <topology evidence="1">Multi-pass membrane protein</topology>
    </subcellularLocation>
</comment>
<evidence type="ECO:0000313" key="12">
    <source>
        <dbReference type="Proteomes" id="UP000003160"/>
    </source>
</evidence>
<dbReference type="GO" id="GO:0016787">
    <property type="term" value="F:hydrolase activity"/>
    <property type="evidence" value="ECO:0007669"/>
    <property type="project" value="UniProtKB-KW"/>
</dbReference>
<dbReference type="AlphaFoldDB" id="D1PT64"/>
<evidence type="ECO:0000259" key="9">
    <source>
        <dbReference type="Pfam" id="PF00884"/>
    </source>
</evidence>
<organism evidence="11 12">
    <name type="scientific">Hallella bergensis DSM 17361</name>
    <dbReference type="NCBI Taxonomy" id="585502"/>
    <lineage>
        <taxon>Bacteria</taxon>
        <taxon>Pseudomonadati</taxon>
        <taxon>Bacteroidota</taxon>
        <taxon>Bacteroidia</taxon>
        <taxon>Bacteroidales</taxon>
        <taxon>Prevotellaceae</taxon>
        <taxon>Hallella</taxon>
    </lineage>
</organism>
<evidence type="ECO:0000256" key="5">
    <source>
        <dbReference type="ARBA" id="ARBA00022692"/>
    </source>
</evidence>
<dbReference type="CDD" id="cd16017">
    <property type="entry name" value="LptA"/>
    <property type="match status" value="1"/>
</dbReference>
<name>D1PT64_9BACT</name>
<dbReference type="Proteomes" id="UP000003160">
    <property type="component" value="Unassembled WGS sequence"/>
</dbReference>
<dbReference type="Pfam" id="PF08019">
    <property type="entry name" value="EptA_B_N"/>
    <property type="match status" value="1"/>
</dbReference>
<dbReference type="Pfam" id="PF00884">
    <property type="entry name" value="Sulfatase"/>
    <property type="match status" value="1"/>
</dbReference>
<keyword evidence="3" id="KW-0997">Cell inner membrane</keyword>
<proteinExistence type="predicted"/>
<dbReference type="OrthoDB" id="9786870at2"/>
<feature type="domain" description="Sulfatase N-terminal" evidence="9">
    <location>
        <begin position="238"/>
        <end position="530"/>
    </location>
</feature>
<sequence length="566" mass="65057">MKCAMNFKVRKAFEATKRFVENNFTFITVMICCNLPILATYSNAGTRVAQLAYIIVVNALLALLVGAVPWKKVRRGIQAVIITLSLLFFFVDTYFSFFYQGVPDQSTLEVIFATTTAEASGYIRANMMSLWLYIVFVAVLSLFYLIIRYVGRFRRNALLVTSLSAGIWLGVILIAVNVVESECSRDRTTYKRLKYASCSFLRNTLFTVKAIKNMHALNRMRDGMKAKPVIVRNESSIPYVVYILGESTSRHRMGMYGYRLDTTPFMSAREKQGGLTRFTDVISPNATTMNVLAKLFSYYRHDMPGEWYETADLFTILREAGYYTTWVSNQEFSGRNGNNARLYAERCNNYAFTTYRNSTSSTIREPYDEAVLPLLDKTLQTPRKKNFIVVHLMGSHQLYSNRFPQERRKFGPESENGPDEKVRSIRADYDNAVRYNDSIVNAIVSRFENKNAIIVYTSDHGEDVMEINKKAAGHNDINPNQLMVEIPMLVWTSKAFRSTYPALADRVRRAAHRPFVTEDMIHSLLDLMQIQTPEYRDSLSVFSDQYDATRPRYFTNRLYRSAPSHP</sequence>
<evidence type="ECO:0000259" key="10">
    <source>
        <dbReference type="Pfam" id="PF08019"/>
    </source>
</evidence>
<evidence type="ECO:0000256" key="4">
    <source>
        <dbReference type="ARBA" id="ARBA00022679"/>
    </source>
</evidence>
<dbReference type="eggNOG" id="COG2194">
    <property type="taxonomic scope" value="Bacteria"/>
</dbReference>
<keyword evidence="6 8" id="KW-1133">Transmembrane helix</keyword>
<keyword evidence="12" id="KW-1185">Reference proteome</keyword>
<gene>
    <name evidence="11" type="ORF">HMPREF0645_0149</name>
</gene>
<dbReference type="InterPro" id="IPR058130">
    <property type="entry name" value="PEA_transf_C"/>
</dbReference>
<dbReference type="EC" id="3.1.6.-" evidence="11"/>
<dbReference type="Gene3D" id="3.40.720.10">
    <property type="entry name" value="Alkaline Phosphatase, subunit A"/>
    <property type="match status" value="1"/>
</dbReference>
<dbReference type="SUPFAM" id="SSF53649">
    <property type="entry name" value="Alkaline phosphatase-like"/>
    <property type="match status" value="1"/>
</dbReference>
<dbReference type="GO" id="GO:0016776">
    <property type="term" value="F:phosphotransferase activity, phosphate group as acceptor"/>
    <property type="evidence" value="ECO:0007669"/>
    <property type="project" value="TreeGrafter"/>
</dbReference>
<keyword evidence="7 8" id="KW-0472">Membrane</keyword>
<reference evidence="11 12" key="1">
    <citation type="submission" date="2009-10" db="EMBL/GenBank/DDBJ databases">
        <authorList>
            <person name="Qin X."/>
            <person name="Bachman B."/>
            <person name="Battles P."/>
            <person name="Bell A."/>
            <person name="Bess C."/>
            <person name="Bickham C."/>
            <person name="Chaboub L."/>
            <person name="Chen D."/>
            <person name="Coyle M."/>
            <person name="Deiros D.R."/>
            <person name="Dinh H."/>
            <person name="Forbes L."/>
            <person name="Fowler G."/>
            <person name="Francisco L."/>
            <person name="Fu Q."/>
            <person name="Gubbala S."/>
            <person name="Hale W."/>
            <person name="Han Y."/>
            <person name="Hemphill L."/>
            <person name="Highlander S.K."/>
            <person name="Hirani K."/>
            <person name="Hogues M."/>
            <person name="Jackson L."/>
            <person name="Jakkamsetti A."/>
            <person name="Javaid M."/>
            <person name="Jiang H."/>
            <person name="Korchina V."/>
            <person name="Kovar C."/>
            <person name="Lara F."/>
            <person name="Lee S."/>
            <person name="Mata R."/>
            <person name="Mathew T."/>
            <person name="Moen C."/>
            <person name="Morales K."/>
            <person name="Munidasa M."/>
            <person name="Nazareth L."/>
            <person name="Ngo R."/>
            <person name="Nguyen L."/>
            <person name="Okwuonu G."/>
            <person name="Ongeri F."/>
            <person name="Patil S."/>
            <person name="Petrosino J."/>
            <person name="Pham C."/>
            <person name="Pham P."/>
            <person name="Pu L.-L."/>
            <person name="Puazo M."/>
            <person name="Raj R."/>
            <person name="Reid J."/>
            <person name="Rouhana J."/>
            <person name="Saada N."/>
            <person name="Shang Y."/>
            <person name="Simmons D."/>
            <person name="Thornton R."/>
            <person name="Warren J."/>
            <person name="Weissenberger G."/>
            <person name="Zhang J."/>
            <person name="Zhang L."/>
            <person name="Zhou C."/>
            <person name="Zhu D."/>
            <person name="Muzny D."/>
            <person name="Worley K."/>
            <person name="Gibbs R."/>
        </authorList>
    </citation>
    <scope>NUCLEOTIDE SEQUENCE [LARGE SCALE GENOMIC DNA]</scope>
    <source>
        <strain evidence="11 12">DSM 17361</strain>
    </source>
</reference>
<keyword evidence="5 8" id="KW-0812">Transmembrane</keyword>
<dbReference type="HOGENOM" id="CLU_018534_3_1_10"/>
<keyword evidence="11" id="KW-0378">Hydrolase</keyword>
<accession>D1PT64</accession>
<evidence type="ECO:0000313" key="11">
    <source>
        <dbReference type="EMBL" id="EFA45411.1"/>
    </source>
</evidence>
<dbReference type="InterPro" id="IPR000917">
    <property type="entry name" value="Sulfatase_N"/>
</dbReference>
<dbReference type="InterPro" id="IPR017850">
    <property type="entry name" value="Alkaline_phosphatase_core_sf"/>
</dbReference>
<dbReference type="GO" id="GO:0009244">
    <property type="term" value="P:lipopolysaccharide core region biosynthetic process"/>
    <property type="evidence" value="ECO:0007669"/>
    <property type="project" value="TreeGrafter"/>
</dbReference>
<evidence type="ECO:0000256" key="3">
    <source>
        <dbReference type="ARBA" id="ARBA00022519"/>
    </source>
</evidence>
<feature type="transmembrane region" description="Helical" evidence="8">
    <location>
        <begin position="51"/>
        <end position="70"/>
    </location>
</feature>
<evidence type="ECO:0000256" key="1">
    <source>
        <dbReference type="ARBA" id="ARBA00004429"/>
    </source>
</evidence>
<dbReference type="PANTHER" id="PTHR30443">
    <property type="entry name" value="INNER MEMBRANE PROTEIN"/>
    <property type="match status" value="1"/>
</dbReference>